<dbReference type="PANTHER" id="PTHR30349">
    <property type="entry name" value="PHAGE INTEGRASE-RELATED"/>
    <property type="match status" value="1"/>
</dbReference>
<dbReference type="PROSITE" id="PS51898">
    <property type="entry name" value="TYR_RECOMBINASE"/>
    <property type="match status" value="1"/>
</dbReference>
<evidence type="ECO:0000256" key="1">
    <source>
        <dbReference type="ARBA" id="ARBA00023125"/>
    </source>
</evidence>
<proteinExistence type="predicted"/>
<dbReference type="EMBL" id="UINC01177931">
    <property type="protein sequence ID" value="SVD85816.1"/>
    <property type="molecule type" value="Genomic_DNA"/>
</dbReference>
<reference evidence="4" key="1">
    <citation type="submission" date="2018-05" db="EMBL/GenBank/DDBJ databases">
        <authorList>
            <person name="Lanie J.A."/>
            <person name="Ng W.-L."/>
            <person name="Kazmierczak K.M."/>
            <person name="Andrzejewski T.M."/>
            <person name="Davidsen T.M."/>
            <person name="Wayne K.J."/>
            <person name="Tettelin H."/>
            <person name="Glass J.I."/>
            <person name="Rusch D."/>
            <person name="Podicherti R."/>
            <person name="Tsui H.-C.T."/>
            <person name="Winkler M.E."/>
        </authorList>
    </citation>
    <scope>NUCLEOTIDE SEQUENCE</scope>
</reference>
<dbReference type="InterPro" id="IPR002104">
    <property type="entry name" value="Integrase_catalytic"/>
</dbReference>
<gene>
    <name evidence="4" type="ORF">METZ01_LOCUS438670</name>
</gene>
<feature type="domain" description="Tyr recombinase" evidence="3">
    <location>
        <begin position="1"/>
        <end position="169"/>
    </location>
</feature>
<dbReference type="GO" id="GO:0003677">
    <property type="term" value="F:DNA binding"/>
    <property type="evidence" value="ECO:0007669"/>
    <property type="project" value="UniProtKB-KW"/>
</dbReference>
<dbReference type="InterPro" id="IPR011010">
    <property type="entry name" value="DNA_brk_join_enz"/>
</dbReference>
<feature type="non-terminal residue" evidence="4">
    <location>
        <position position="1"/>
    </location>
</feature>
<dbReference type="InterPro" id="IPR050090">
    <property type="entry name" value="Tyrosine_recombinase_XerCD"/>
</dbReference>
<dbReference type="CDD" id="cd00397">
    <property type="entry name" value="DNA_BRE_C"/>
    <property type="match status" value="1"/>
</dbReference>
<dbReference type="InterPro" id="IPR013762">
    <property type="entry name" value="Integrase-like_cat_sf"/>
</dbReference>
<name>A0A382YR85_9ZZZZ</name>
<dbReference type="AlphaFoldDB" id="A0A382YR85"/>
<dbReference type="SUPFAM" id="SSF56349">
    <property type="entry name" value="DNA breaking-rejoining enzymes"/>
    <property type="match status" value="1"/>
</dbReference>
<accession>A0A382YR85</accession>
<dbReference type="Pfam" id="PF00589">
    <property type="entry name" value="Phage_integrase"/>
    <property type="match status" value="1"/>
</dbReference>
<keyword evidence="2" id="KW-0233">DNA recombination</keyword>
<evidence type="ECO:0000256" key="2">
    <source>
        <dbReference type="ARBA" id="ARBA00023172"/>
    </source>
</evidence>
<evidence type="ECO:0000313" key="4">
    <source>
        <dbReference type="EMBL" id="SVD85816.1"/>
    </source>
</evidence>
<keyword evidence="1" id="KW-0238">DNA-binding</keyword>
<dbReference type="GO" id="GO:0015074">
    <property type="term" value="P:DNA integration"/>
    <property type="evidence" value="ECO:0007669"/>
    <property type="project" value="InterPro"/>
</dbReference>
<evidence type="ECO:0000259" key="3">
    <source>
        <dbReference type="PROSITE" id="PS51898"/>
    </source>
</evidence>
<protein>
    <recommendedName>
        <fullName evidence="3">Tyr recombinase domain-containing protein</fullName>
    </recommendedName>
</protein>
<dbReference type="Gene3D" id="1.10.443.10">
    <property type="entry name" value="Intergrase catalytic core"/>
    <property type="match status" value="1"/>
</dbReference>
<dbReference type="PANTHER" id="PTHR30349:SF41">
    <property type="entry name" value="INTEGRASE_RECOMBINASE PROTEIN MJ0367-RELATED"/>
    <property type="match status" value="1"/>
</dbReference>
<dbReference type="GO" id="GO:0006310">
    <property type="term" value="P:DNA recombination"/>
    <property type="evidence" value="ECO:0007669"/>
    <property type="project" value="UniProtKB-KW"/>
</dbReference>
<organism evidence="4">
    <name type="scientific">marine metagenome</name>
    <dbReference type="NCBI Taxonomy" id="408172"/>
    <lineage>
        <taxon>unclassified sequences</taxon>
        <taxon>metagenomes</taxon>
        <taxon>ecological metagenomes</taxon>
    </lineage>
</organism>
<sequence>NNRTIRDKAILATMLGSGLRRFEVSELECSQIGKVEGRWAFTDIKGKGERYRTVAIPEWCMNLIKKWLEMREELAWNFTERLFFSIRKNGTPGNTKISPQAIRDLTRKYSNKYLGKPVLPHDLRRTYAQLSYRAGAPLRQIQISLGHSSIRTTEIYLGLDQDFIKAPGDYIKIKI</sequence>